<organism evidence="1 2">
    <name type="scientific">Nonomuraea angiospora</name>
    <dbReference type="NCBI Taxonomy" id="46172"/>
    <lineage>
        <taxon>Bacteria</taxon>
        <taxon>Bacillati</taxon>
        <taxon>Actinomycetota</taxon>
        <taxon>Actinomycetes</taxon>
        <taxon>Streptosporangiales</taxon>
        <taxon>Streptosporangiaceae</taxon>
        <taxon>Nonomuraea</taxon>
    </lineage>
</organism>
<dbReference type="Gene3D" id="1.10.530.10">
    <property type="match status" value="1"/>
</dbReference>
<proteinExistence type="predicted"/>
<keyword evidence="2" id="KW-1185">Reference proteome</keyword>
<evidence type="ECO:0000313" key="1">
    <source>
        <dbReference type="EMBL" id="MBE1586977.1"/>
    </source>
</evidence>
<dbReference type="Proteomes" id="UP000633509">
    <property type="component" value="Unassembled WGS sequence"/>
</dbReference>
<accession>A0ABR9M332</accession>
<name>A0ABR9M332_9ACTN</name>
<dbReference type="SUPFAM" id="SSF53955">
    <property type="entry name" value="Lysozyme-like"/>
    <property type="match status" value="1"/>
</dbReference>
<dbReference type="InterPro" id="IPR023346">
    <property type="entry name" value="Lysozyme-like_dom_sf"/>
</dbReference>
<dbReference type="EMBL" id="JADBEK010000001">
    <property type="protein sequence ID" value="MBE1586977.1"/>
    <property type="molecule type" value="Genomic_DNA"/>
</dbReference>
<sequence length="335" mass="37354">MIELENEKKFWLGQDEIDRLGMRVMPNGRPVDQPNFWFADEKVRNEYMESWSPALTNDDLAFNWVKAGGLDSIGAMERAAAINSSDRRLAGFKIMKPTRSGNLKASNRYYTTTGNAAGNSVDPRFEQYGKYKRLVALEGAIRRAAKEHKINKDALAAVLIYEMSHWEPTGGYPGDAVGEKEGWKDWTSLGVGQMQIQTAREMMNKYYDGMGDELSNRGIGAVLNHDVAFAIRLAAAYMRHLKETITAPAGPLRNGNEKSTRQINDWEAAVAYGVSPTDYQRYKNGGGSLTAEGQKRERAIYGWVRDAANEYLDCANAPSCKDLFKKGPPMGSDVK</sequence>
<protein>
    <recommendedName>
        <fullName evidence="3">Transglycosylase SLT domain-containing protein</fullName>
    </recommendedName>
</protein>
<reference evidence="1 2" key="1">
    <citation type="submission" date="2020-10" db="EMBL/GenBank/DDBJ databases">
        <title>Sequencing the genomes of 1000 actinobacteria strains.</title>
        <authorList>
            <person name="Klenk H.-P."/>
        </authorList>
    </citation>
    <scope>NUCLEOTIDE SEQUENCE [LARGE SCALE GENOMIC DNA]</scope>
    <source>
        <strain evidence="1 2">DSM 43173</strain>
    </source>
</reference>
<gene>
    <name evidence="1" type="ORF">H4W80_005235</name>
</gene>
<evidence type="ECO:0000313" key="2">
    <source>
        <dbReference type="Proteomes" id="UP000633509"/>
    </source>
</evidence>
<comment type="caution">
    <text evidence="1">The sequence shown here is derived from an EMBL/GenBank/DDBJ whole genome shotgun (WGS) entry which is preliminary data.</text>
</comment>
<dbReference type="RefSeq" id="WP_192787453.1">
    <property type="nucleotide sequence ID" value="NZ_JADBEK010000001.1"/>
</dbReference>
<evidence type="ECO:0008006" key="3">
    <source>
        <dbReference type="Google" id="ProtNLM"/>
    </source>
</evidence>